<dbReference type="AlphaFoldDB" id="A0A517WW62"/>
<dbReference type="RefSeq" id="WP_145175730.1">
    <property type="nucleotide sequence ID" value="NZ_CP037422.1"/>
</dbReference>
<dbReference type="SUPFAM" id="SSF48371">
    <property type="entry name" value="ARM repeat"/>
    <property type="match status" value="1"/>
</dbReference>
<reference evidence="1 2" key="1">
    <citation type="submission" date="2019-03" db="EMBL/GenBank/DDBJ databases">
        <title>Deep-cultivation of Planctomycetes and their phenomic and genomic characterization uncovers novel biology.</title>
        <authorList>
            <person name="Wiegand S."/>
            <person name="Jogler M."/>
            <person name="Boedeker C."/>
            <person name="Pinto D."/>
            <person name="Vollmers J."/>
            <person name="Rivas-Marin E."/>
            <person name="Kohn T."/>
            <person name="Peeters S.H."/>
            <person name="Heuer A."/>
            <person name="Rast P."/>
            <person name="Oberbeckmann S."/>
            <person name="Bunk B."/>
            <person name="Jeske O."/>
            <person name="Meyerdierks A."/>
            <person name="Storesund J.E."/>
            <person name="Kallscheuer N."/>
            <person name="Luecker S."/>
            <person name="Lage O.M."/>
            <person name="Pohl T."/>
            <person name="Merkel B.J."/>
            <person name="Hornburger P."/>
            <person name="Mueller R.-W."/>
            <person name="Bruemmer F."/>
            <person name="Labrenz M."/>
            <person name="Spormann A.M."/>
            <person name="Op den Camp H."/>
            <person name="Overmann J."/>
            <person name="Amann R."/>
            <person name="Jetten M.S.M."/>
            <person name="Mascher T."/>
            <person name="Medema M.H."/>
            <person name="Devos D.P."/>
            <person name="Kaster A.-K."/>
            <person name="Ovreas L."/>
            <person name="Rohde M."/>
            <person name="Galperin M.Y."/>
            <person name="Jogler C."/>
        </authorList>
    </citation>
    <scope>NUCLEOTIDE SEQUENCE [LARGE SCALE GENOMIC DNA]</scope>
    <source>
        <strain evidence="1 2">V202</strain>
    </source>
</reference>
<organism evidence="1 2">
    <name type="scientific">Gimesia aquarii</name>
    <dbReference type="NCBI Taxonomy" id="2527964"/>
    <lineage>
        <taxon>Bacteria</taxon>
        <taxon>Pseudomonadati</taxon>
        <taxon>Planctomycetota</taxon>
        <taxon>Planctomycetia</taxon>
        <taxon>Planctomycetales</taxon>
        <taxon>Planctomycetaceae</taxon>
        <taxon>Gimesia</taxon>
    </lineage>
</organism>
<protein>
    <submittedName>
        <fullName evidence="1">Uncharacterized protein</fullName>
    </submittedName>
</protein>
<proteinExistence type="predicted"/>
<dbReference type="Gene3D" id="1.25.10.10">
    <property type="entry name" value="Leucine-rich Repeat Variant"/>
    <property type="match status" value="1"/>
</dbReference>
<name>A0A517WW62_9PLAN</name>
<accession>A0A517WW62</accession>
<dbReference type="Proteomes" id="UP000318384">
    <property type="component" value="Chromosome"/>
</dbReference>
<gene>
    <name evidence="1" type="ORF">V202x_28430</name>
</gene>
<dbReference type="InterPro" id="IPR016024">
    <property type="entry name" value="ARM-type_fold"/>
</dbReference>
<evidence type="ECO:0000313" key="2">
    <source>
        <dbReference type="Proteomes" id="UP000318384"/>
    </source>
</evidence>
<keyword evidence="2" id="KW-1185">Reference proteome</keyword>
<dbReference type="InterPro" id="IPR011989">
    <property type="entry name" value="ARM-like"/>
</dbReference>
<sequence>MLDLVEDKTRNLIAMAHRIAYCGNLNRALQLIEEHLKTTSLADIDRAAVLSTKSELLFLDKEFKASHQVFSLELEPLLKSLPHNVAIVIEFNRSNVAFASIDSDEISRYQNLVDEMRFAGIRHQNDSDLLHASKQAARGQSYDSLPTFWRELVRTYKQGHWSSFRNASCYMAEECIRLQEFADAAFHASIAENSEIAKQIAKSLVDSRKPKEISKVLEKLMTTANLRSHFNIACEFIQEATDIVPNDFVDRLIRWILPRCKRERDPEDHGASEKVAWNTIKAIASRSTEEMAQKIIITATKHPAWKEIEKNPNKLILNREEIIDAVYQTVPASPEESLPVLADLAIPLATDRKNSQDYAKTLNLLGRIVSYGPESVSKTIRDALFPKGQGIYPALMQLAPHFGYEILNTNNQLDNYAKKIITDLNNVVQQLPKGTQPIPVNGPKMTWHSVKEHEIVYVHYLSLTDLHAMASNRKNFSPESIRDVIRALSKSISDPENVLANKYPFIDCIKRFADVLDRNLANDLFEVLAPIAEGRIELTGHFPDIEQQNHPLSVFRFNGVTLNQVVGHALFILSCIEYHLPDVFGDRLLCIVEKSLSSSSPEIRKSAFAAVREIPTISESTWVPVIMGMQDPNTNAAALAFDAIVNKNNATLTRPQWRMVTYALKTAQSNSSILLRRAAADALSTLKSQAPNRKIANELEEIQQLFASDIAYSVRNAAKVNK</sequence>
<dbReference type="EMBL" id="CP037422">
    <property type="protein sequence ID" value="QDU09468.1"/>
    <property type="molecule type" value="Genomic_DNA"/>
</dbReference>
<evidence type="ECO:0000313" key="1">
    <source>
        <dbReference type="EMBL" id="QDU09468.1"/>
    </source>
</evidence>
<dbReference type="OrthoDB" id="9817120at2"/>